<dbReference type="EMBL" id="DSVQ01000015">
    <property type="protein sequence ID" value="HGT39945.1"/>
    <property type="molecule type" value="Genomic_DNA"/>
</dbReference>
<protein>
    <submittedName>
        <fullName evidence="1">Hydrogenase maturation protease</fullName>
    </submittedName>
</protein>
<keyword evidence="1" id="KW-0645">Protease</keyword>
<gene>
    <name evidence="1" type="ORF">ENS64_11895</name>
</gene>
<organism evidence="1">
    <name type="scientific">Schlesneria paludicola</name>
    <dbReference type="NCBI Taxonomy" id="360056"/>
    <lineage>
        <taxon>Bacteria</taxon>
        <taxon>Pseudomonadati</taxon>
        <taxon>Planctomycetota</taxon>
        <taxon>Planctomycetia</taxon>
        <taxon>Planctomycetales</taxon>
        <taxon>Planctomycetaceae</taxon>
        <taxon>Schlesneria</taxon>
    </lineage>
</organism>
<dbReference type="GO" id="GO:0006508">
    <property type="term" value="P:proteolysis"/>
    <property type="evidence" value="ECO:0007669"/>
    <property type="project" value="UniProtKB-KW"/>
</dbReference>
<dbReference type="InterPro" id="IPR000671">
    <property type="entry name" value="Peptidase_A31"/>
</dbReference>
<reference evidence="1" key="1">
    <citation type="journal article" date="2020" name="mSystems">
        <title>Genome- and Community-Level Interaction Insights into Carbon Utilization and Element Cycling Functions of Hydrothermarchaeota in Hydrothermal Sediment.</title>
        <authorList>
            <person name="Zhou Z."/>
            <person name="Liu Y."/>
            <person name="Xu W."/>
            <person name="Pan J."/>
            <person name="Luo Z.H."/>
            <person name="Li M."/>
        </authorList>
    </citation>
    <scope>NUCLEOTIDE SEQUENCE [LARGE SCALE GENOMIC DNA]</scope>
    <source>
        <strain evidence="1">SpSt-508</strain>
    </source>
</reference>
<comment type="caution">
    <text evidence="1">The sequence shown here is derived from an EMBL/GenBank/DDBJ whole genome shotgun (WGS) entry which is preliminary data.</text>
</comment>
<evidence type="ECO:0000313" key="1">
    <source>
        <dbReference type="EMBL" id="HGT39945.1"/>
    </source>
</evidence>
<dbReference type="InterPro" id="IPR023430">
    <property type="entry name" value="Pept_HybD-like_dom_sf"/>
</dbReference>
<sequence length="145" mass="15681">MTLRLIVGVGSPHGDDRAGWLVIDELHQLGYPADRARHLQQPAALWDVAAGETRFVVCDAGAGCGPPGTTRCFLWPVEQVPRYRPGGTHDLSLAEVLEVLRLLFQPTVAVEVWVIEGAHWTAGSPPSTAVRAAARQLAEQLRSSL</sequence>
<dbReference type="NCBIfam" id="TIGR00072">
    <property type="entry name" value="hydrog_prot"/>
    <property type="match status" value="1"/>
</dbReference>
<dbReference type="SUPFAM" id="SSF53163">
    <property type="entry name" value="HybD-like"/>
    <property type="match status" value="1"/>
</dbReference>
<dbReference type="Gene3D" id="3.40.50.1450">
    <property type="entry name" value="HybD-like"/>
    <property type="match status" value="1"/>
</dbReference>
<dbReference type="GO" id="GO:0008047">
    <property type="term" value="F:enzyme activator activity"/>
    <property type="evidence" value="ECO:0007669"/>
    <property type="project" value="InterPro"/>
</dbReference>
<keyword evidence="1" id="KW-0378">Hydrolase</keyword>
<dbReference type="AlphaFoldDB" id="A0A7C4QQQ9"/>
<dbReference type="GO" id="GO:0008233">
    <property type="term" value="F:peptidase activity"/>
    <property type="evidence" value="ECO:0007669"/>
    <property type="project" value="UniProtKB-KW"/>
</dbReference>
<accession>A0A7C4QQQ9</accession>
<proteinExistence type="predicted"/>
<name>A0A7C4QQQ9_9PLAN</name>